<evidence type="ECO:0000256" key="3">
    <source>
        <dbReference type="ARBA" id="ARBA00012856"/>
    </source>
</evidence>
<dbReference type="PANTHER" id="PTHR48069">
    <property type="entry name" value="DIHYDROFOLATE REDUCTASE"/>
    <property type="match status" value="1"/>
</dbReference>
<name>A0A0D7WW46_9BACL</name>
<dbReference type="OrthoDB" id="9804315at2"/>
<keyword evidence="5 8" id="KW-0521">NADP</keyword>
<keyword evidence="12" id="KW-1185">Reference proteome</keyword>
<dbReference type="GO" id="GO:0046655">
    <property type="term" value="P:folic acid metabolic process"/>
    <property type="evidence" value="ECO:0007669"/>
    <property type="project" value="TreeGrafter"/>
</dbReference>
<dbReference type="RefSeq" id="WP_044648484.1">
    <property type="nucleotide sequence ID" value="NZ_JTHP01000064.1"/>
</dbReference>
<dbReference type="InterPro" id="IPR024072">
    <property type="entry name" value="DHFR-like_dom_sf"/>
</dbReference>
<dbReference type="InterPro" id="IPR012259">
    <property type="entry name" value="DHFR"/>
</dbReference>
<protein>
    <recommendedName>
        <fullName evidence="3 8">Dihydrofolate reductase</fullName>
        <ecNumber evidence="3 8">1.5.1.3</ecNumber>
    </recommendedName>
</protein>
<gene>
    <name evidence="11" type="ORF">QD47_23970</name>
</gene>
<evidence type="ECO:0000256" key="6">
    <source>
        <dbReference type="ARBA" id="ARBA00023002"/>
    </source>
</evidence>
<evidence type="ECO:0000256" key="4">
    <source>
        <dbReference type="ARBA" id="ARBA00022563"/>
    </source>
</evidence>
<dbReference type="InterPro" id="IPR017925">
    <property type="entry name" value="DHFR_CS"/>
</dbReference>
<accession>A0A0D7WW46</accession>
<dbReference type="Gene3D" id="3.40.430.10">
    <property type="entry name" value="Dihydrofolate Reductase, subunit A"/>
    <property type="match status" value="1"/>
</dbReference>
<comment type="caution">
    <text evidence="11">The sequence shown here is derived from an EMBL/GenBank/DDBJ whole genome shotgun (WGS) entry which is preliminary data.</text>
</comment>
<dbReference type="AlphaFoldDB" id="A0A0D7WW46"/>
<dbReference type="EMBL" id="JTHP01000064">
    <property type="protein sequence ID" value="KJD43214.1"/>
    <property type="molecule type" value="Genomic_DNA"/>
</dbReference>
<dbReference type="EC" id="1.5.1.3" evidence="3 8"/>
<comment type="catalytic activity">
    <reaction evidence="8">
        <text>(6S)-5,6,7,8-tetrahydrofolate + NADP(+) = 7,8-dihydrofolate + NADPH + H(+)</text>
        <dbReference type="Rhea" id="RHEA:15009"/>
        <dbReference type="ChEBI" id="CHEBI:15378"/>
        <dbReference type="ChEBI" id="CHEBI:57451"/>
        <dbReference type="ChEBI" id="CHEBI:57453"/>
        <dbReference type="ChEBI" id="CHEBI:57783"/>
        <dbReference type="ChEBI" id="CHEBI:58349"/>
        <dbReference type="EC" id="1.5.1.3"/>
    </reaction>
</comment>
<dbReference type="Pfam" id="PF00186">
    <property type="entry name" value="DHFR_1"/>
    <property type="match status" value="1"/>
</dbReference>
<dbReference type="GO" id="GO:0005829">
    <property type="term" value="C:cytosol"/>
    <property type="evidence" value="ECO:0007669"/>
    <property type="project" value="TreeGrafter"/>
</dbReference>
<proteinExistence type="inferred from homology"/>
<dbReference type="PRINTS" id="PR00070">
    <property type="entry name" value="DHFR"/>
</dbReference>
<dbReference type="GO" id="GO:0006730">
    <property type="term" value="P:one-carbon metabolic process"/>
    <property type="evidence" value="ECO:0007669"/>
    <property type="project" value="UniProtKB-KW"/>
</dbReference>
<reference evidence="11 12" key="1">
    <citation type="submission" date="2014-11" db="EMBL/GenBank/DDBJ databases">
        <title>Draft Genome Sequences of Paenibacillus polymyxa NRRL B-30509 and Paenibacillus terrae NRRL B-30644, Strains from a Poultry Environment that Produce Tridecaptin A and Paenicidins.</title>
        <authorList>
            <person name="van Belkum M.J."/>
            <person name="Lohans C.T."/>
            <person name="Vederas J.C."/>
        </authorList>
    </citation>
    <scope>NUCLEOTIDE SEQUENCE [LARGE SCALE GENOMIC DNA]</scope>
    <source>
        <strain evidence="11 12">NRRL B-30644</strain>
    </source>
</reference>
<organism evidence="11 12">
    <name type="scientific">Paenibacillus terrae</name>
    <dbReference type="NCBI Taxonomy" id="159743"/>
    <lineage>
        <taxon>Bacteria</taxon>
        <taxon>Bacillati</taxon>
        <taxon>Bacillota</taxon>
        <taxon>Bacilli</taxon>
        <taxon>Bacillales</taxon>
        <taxon>Paenibacillaceae</taxon>
        <taxon>Paenibacillus</taxon>
    </lineage>
</organism>
<dbReference type="UniPathway" id="UPA00077">
    <property type="reaction ID" value="UER00158"/>
</dbReference>
<comment type="similarity">
    <text evidence="2 8 9">Belongs to the dihydrofolate reductase family.</text>
</comment>
<dbReference type="GO" id="GO:0046452">
    <property type="term" value="P:dihydrofolate metabolic process"/>
    <property type="evidence" value="ECO:0007669"/>
    <property type="project" value="TreeGrafter"/>
</dbReference>
<evidence type="ECO:0000256" key="7">
    <source>
        <dbReference type="ARBA" id="ARBA00025067"/>
    </source>
</evidence>
<dbReference type="GO" id="GO:0004146">
    <property type="term" value="F:dihydrofolate reductase activity"/>
    <property type="evidence" value="ECO:0007669"/>
    <property type="project" value="UniProtKB-EC"/>
</dbReference>
<dbReference type="GO" id="GO:0070401">
    <property type="term" value="F:NADP+ binding"/>
    <property type="evidence" value="ECO:0007669"/>
    <property type="project" value="UniProtKB-ARBA"/>
</dbReference>
<evidence type="ECO:0000256" key="1">
    <source>
        <dbReference type="ARBA" id="ARBA00004903"/>
    </source>
</evidence>
<evidence type="ECO:0000259" key="10">
    <source>
        <dbReference type="PROSITE" id="PS51330"/>
    </source>
</evidence>
<comment type="function">
    <text evidence="7 8">Key enzyme in folate metabolism. Catalyzes an essential reaction for de novo glycine and purine synthesis, and for DNA precursor synthesis.</text>
</comment>
<evidence type="ECO:0000256" key="8">
    <source>
        <dbReference type="PIRNR" id="PIRNR000194"/>
    </source>
</evidence>
<evidence type="ECO:0000313" key="12">
    <source>
        <dbReference type="Proteomes" id="UP000032534"/>
    </source>
</evidence>
<evidence type="ECO:0000256" key="2">
    <source>
        <dbReference type="ARBA" id="ARBA00009539"/>
    </source>
</evidence>
<dbReference type="PROSITE" id="PS00075">
    <property type="entry name" value="DHFR_1"/>
    <property type="match status" value="1"/>
</dbReference>
<sequence length="162" mass="18692">MSISMIWAMAQNGVIGRDNSLPWRLPRDMAFFKEQTIGKTVLMGRKTWESFGGKSLPKRRNVILTRDQSYLAEGAEVIHSLEEGLQLAAQEELMIIGGAEIYSLFWTHADRLIVTRIDENFEGDTTFPELDWNGWNVVSETPGVKDERNPYDYRFVVYERTK</sequence>
<dbReference type="InterPro" id="IPR001796">
    <property type="entry name" value="DHFR_dom"/>
</dbReference>
<evidence type="ECO:0000313" key="11">
    <source>
        <dbReference type="EMBL" id="KJD43214.1"/>
    </source>
</evidence>
<dbReference type="PANTHER" id="PTHR48069:SF3">
    <property type="entry name" value="DIHYDROFOLATE REDUCTASE"/>
    <property type="match status" value="1"/>
</dbReference>
<dbReference type="CDD" id="cd00209">
    <property type="entry name" value="DHFR"/>
    <property type="match status" value="1"/>
</dbReference>
<comment type="pathway">
    <text evidence="1 8">Cofactor biosynthesis; tetrahydrofolate biosynthesis; 5,6,7,8-tetrahydrofolate from 7,8-dihydrofolate: step 1/1.</text>
</comment>
<dbReference type="Proteomes" id="UP000032534">
    <property type="component" value="Unassembled WGS sequence"/>
</dbReference>
<keyword evidence="6 8" id="KW-0560">Oxidoreductase</keyword>
<evidence type="ECO:0000256" key="9">
    <source>
        <dbReference type="RuleBase" id="RU004474"/>
    </source>
</evidence>
<feature type="domain" description="DHFR" evidence="10">
    <location>
        <begin position="2"/>
        <end position="160"/>
    </location>
</feature>
<dbReference type="FunFam" id="3.40.430.10:FF:000001">
    <property type="entry name" value="Dihydrofolate reductase"/>
    <property type="match status" value="1"/>
</dbReference>
<keyword evidence="4 8" id="KW-0554">One-carbon metabolism</keyword>
<dbReference type="GO" id="GO:0046654">
    <property type="term" value="P:tetrahydrofolate biosynthetic process"/>
    <property type="evidence" value="ECO:0007669"/>
    <property type="project" value="UniProtKB-UniPathway"/>
</dbReference>
<dbReference type="SUPFAM" id="SSF53597">
    <property type="entry name" value="Dihydrofolate reductase-like"/>
    <property type="match status" value="1"/>
</dbReference>
<dbReference type="PATRIC" id="fig|159743.3.peg.5320"/>
<evidence type="ECO:0000256" key="5">
    <source>
        <dbReference type="ARBA" id="ARBA00022857"/>
    </source>
</evidence>
<dbReference type="PIRSF" id="PIRSF000194">
    <property type="entry name" value="DHFR"/>
    <property type="match status" value="1"/>
</dbReference>
<dbReference type="PROSITE" id="PS51330">
    <property type="entry name" value="DHFR_2"/>
    <property type="match status" value="1"/>
</dbReference>